<sequence length="227" mass="22832">MGGAAWGGHTSCPGSRIVAQLGEIVKRAGGSGSSAGGGSSSGVARYEVTIGGLAYGYGAHGDQVTRVGKALVAKGFGKHYSVGPGPTWTDADTENYADYQRSLGYHGADADGIPGETSLRKLLGTLPGKTGHVVDLSNVIAAARKDPGAAQGHQTHAADVRVVEAALKAEGLLSATYASDGSFGTTTVTAYAAWQRHLGYHGADADGIPGKASLAKLGKAHGFTVKA</sequence>
<dbReference type="EMBL" id="JAGIQL010000003">
    <property type="protein sequence ID" value="MBP0456260.1"/>
    <property type="molecule type" value="Genomic_DNA"/>
</dbReference>
<reference evidence="1" key="1">
    <citation type="submission" date="2021-03" db="EMBL/GenBank/DDBJ databases">
        <title>Whole genome sequence of Streptomyces bomunensis MMS17-BM035.</title>
        <authorList>
            <person name="Lee J.H."/>
        </authorList>
    </citation>
    <scope>NUCLEOTIDE SEQUENCE</scope>
    <source>
        <strain evidence="1">MMS17-BM035</strain>
    </source>
</reference>
<dbReference type="NCBIfam" id="NF038080">
    <property type="entry name" value="PG_bind_siph"/>
    <property type="match status" value="1"/>
</dbReference>
<dbReference type="InterPro" id="IPR036366">
    <property type="entry name" value="PGBDSf"/>
</dbReference>
<dbReference type="AlphaFoldDB" id="A0A940MA30"/>
<accession>A0A940MA30</accession>
<protein>
    <submittedName>
        <fullName evidence="1">Peptidoglycan-binding protein</fullName>
    </submittedName>
</protein>
<comment type="caution">
    <text evidence="1">The sequence shown here is derived from an EMBL/GenBank/DDBJ whole genome shotgun (WGS) entry which is preliminary data.</text>
</comment>
<organism evidence="1 2">
    <name type="scientific">Streptomyces montanisoli</name>
    <dbReference type="NCBI Taxonomy" id="2798581"/>
    <lineage>
        <taxon>Bacteria</taxon>
        <taxon>Bacillati</taxon>
        <taxon>Actinomycetota</taxon>
        <taxon>Actinomycetes</taxon>
        <taxon>Kitasatosporales</taxon>
        <taxon>Streptomycetaceae</taxon>
        <taxon>Streptomyces</taxon>
    </lineage>
</organism>
<dbReference type="InterPro" id="IPR047763">
    <property type="entry name" value="PG_bind_dom_phiBT1-type"/>
</dbReference>
<dbReference type="InterPro" id="IPR036365">
    <property type="entry name" value="PGBD-like_sf"/>
</dbReference>
<proteinExistence type="predicted"/>
<dbReference type="Gene3D" id="1.10.101.10">
    <property type="entry name" value="PGBD-like superfamily/PGBD"/>
    <property type="match status" value="1"/>
</dbReference>
<evidence type="ECO:0000313" key="2">
    <source>
        <dbReference type="Proteomes" id="UP000670475"/>
    </source>
</evidence>
<dbReference type="SUPFAM" id="SSF47090">
    <property type="entry name" value="PGBD-like"/>
    <property type="match status" value="1"/>
</dbReference>
<keyword evidence="2" id="KW-1185">Reference proteome</keyword>
<gene>
    <name evidence="1" type="ORF">JFN87_01925</name>
</gene>
<evidence type="ECO:0000313" key="1">
    <source>
        <dbReference type="EMBL" id="MBP0456260.1"/>
    </source>
</evidence>
<name>A0A940MA30_9ACTN</name>
<dbReference type="Proteomes" id="UP000670475">
    <property type="component" value="Unassembled WGS sequence"/>
</dbReference>